<dbReference type="EMBL" id="JAAONZ010000012">
    <property type="protein sequence ID" value="NHO66875.1"/>
    <property type="molecule type" value="Genomic_DNA"/>
</dbReference>
<organism evidence="5 6">
    <name type="scientific">Pseudomaricurvus hydrocarbonicus</name>
    <dbReference type="NCBI Taxonomy" id="1470433"/>
    <lineage>
        <taxon>Bacteria</taxon>
        <taxon>Pseudomonadati</taxon>
        <taxon>Pseudomonadota</taxon>
        <taxon>Gammaproteobacteria</taxon>
        <taxon>Cellvibrionales</taxon>
        <taxon>Cellvibrionaceae</taxon>
        <taxon>Pseudomaricurvus</taxon>
    </lineage>
</organism>
<dbReference type="Proteomes" id="UP000787472">
    <property type="component" value="Unassembled WGS sequence"/>
</dbReference>
<reference evidence="5" key="1">
    <citation type="submission" date="2020-03" db="EMBL/GenBank/DDBJ databases">
        <authorList>
            <person name="Guo F."/>
        </authorList>
    </citation>
    <scope>NUCLEOTIDE SEQUENCE</scope>
    <source>
        <strain evidence="5">JCM 30134</strain>
    </source>
</reference>
<dbReference type="SUPFAM" id="SSF51905">
    <property type="entry name" value="FAD/NAD(P)-binding domain"/>
    <property type="match status" value="1"/>
</dbReference>
<protein>
    <recommendedName>
        <fullName evidence="3">Pyridine nucleotide-disulfide oxidoreductase domain-containing protein 2</fullName>
    </recommendedName>
</protein>
<dbReference type="InterPro" id="IPR018203">
    <property type="entry name" value="GDP_dissociation_inhibitor"/>
</dbReference>
<dbReference type="PANTHER" id="PTHR10668">
    <property type="entry name" value="PHYTOENE DEHYDROGENASE"/>
    <property type="match status" value="1"/>
</dbReference>
<dbReference type="GO" id="GO:0016491">
    <property type="term" value="F:oxidoreductase activity"/>
    <property type="evidence" value="ECO:0007669"/>
    <property type="project" value="InterPro"/>
</dbReference>
<sequence>MSDYDIVAMGAGHNGLTTAGYLAKAGKKVLLLERNGYAGGGAATQQILSPGYHHDLHSSVHIMIQANPLITNDELDLFSKHGMKYKYSDVPHATIFNDQSVLITYKDLDKTCEGIARYSQRDAESYRRFVQLGQTMLPMVMPGMYKPQPPLGQLVAMLDSSEEGRVMLDLMQRSSLDIIRQWFENDKVQMHIARAVSENLQLPDELGTGMGTVMFTALMHTYGVSQPYGGSGKLSESMVRSIEANGGELRYNAEVKRIIVSGGKAVGVEMADGEKIMARDAVIGSMHPHKLRQFVDGVAEPVLQRAEKASLAAFSLFVSHYDLREPIQFCTADKDVEQAIMLTLCQHESMAELQTDFDALKRGELTKRMMFAGNDESKSDPSRVPAGAGMWHSTGFAPYDLAEGGNSRWDEFREEYGQIRQEQQSRFVSNLNSDNIIAHKFYTPLDLERNSPNSMVKGDVHGVAPYFYQSVGNRPTADLGQFRVPGIEGLYLVGPSMPPAGGVVGAGRAAAMVMFEDLGMDFNRTFGVIEDSVNKTRARTKAPKDGAMRLFDEQDEELMAVDHIDVTEDELVIKGKTFGTMPLVARLGPGDLRRAIKLGLSPKKLWVLLTMLFRKD</sequence>
<evidence type="ECO:0000256" key="1">
    <source>
        <dbReference type="ARBA" id="ARBA00037217"/>
    </source>
</evidence>
<comment type="subunit">
    <text evidence="2">Interacts with COX5B; this interaction may contribute to localize PYROXD2 to the inner face of the inner mitochondrial membrane.</text>
</comment>
<accession>A0A9E5MMJ0</accession>
<dbReference type="Gene3D" id="3.50.50.60">
    <property type="entry name" value="FAD/NAD(P)-binding domain"/>
    <property type="match status" value="2"/>
</dbReference>
<dbReference type="Pfam" id="PF01593">
    <property type="entry name" value="Amino_oxidase"/>
    <property type="match status" value="1"/>
</dbReference>
<dbReference type="PRINTS" id="PR00891">
    <property type="entry name" value="RABGDIREP"/>
</dbReference>
<evidence type="ECO:0000256" key="3">
    <source>
        <dbReference type="ARBA" id="ARBA00040298"/>
    </source>
</evidence>
<dbReference type="InterPro" id="IPR036188">
    <property type="entry name" value="FAD/NAD-bd_sf"/>
</dbReference>
<feature type="domain" description="Amine oxidase" evidence="4">
    <location>
        <begin position="15"/>
        <end position="302"/>
    </location>
</feature>
<dbReference type="InterPro" id="IPR002937">
    <property type="entry name" value="Amino_oxidase"/>
</dbReference>
<dbReference type="GO" id="GO:0005092">
    <property type="term" value="F:GDP-dissociation inhibitor activity"/>
    <property type="evidence" value="ECO:0007669"/>
    <property type="project" value="InterPro"/>
</dbReference>
<comment type="caution">
    <text evidence="5">The sequence shown here is derived from an EMBL/GenBank/DDBJ whole genome shotgun (WGS) entry which is preliminary data.</text>
</comment>
<gene>
    <name evidence="5" type="ORF">G8770_15090</name>
</gene>
<evidence type="ECO:0000256" key="2">
    <source>
        <dbReference type="ARBA" id="ARBA00038825"/>
    </source>
</evidence>
<dbReference type="PANTHER" id="PTHR10668:SF103">
    <property type="entry name" value="PYRIDINE NUCLEOTIDE-DISULFIDE OXIDOREDUCTASE DOMAIN-CONTAINING PROTEIN 2"/>
    <property type="match status" value="1"/>
</dbReference>
<comment type="function">
    <text evidence="1">Probable oxidoreductase that may play a role as regulator of mitochondrial function.</text>
</comment>
<evidence type="ECO:0000313" key="6">
    <source>
        <dbReference type="Proteomes" id="UP000787472"/>
    </source>
</evidence>
<keyword evidence="6" id="KW-1185">Reference proteome</keyword>
<dbReference type="AlphaFoldDB" id="A0A9E5MMJ0"/>
<name>A0A9E5MMJ0_9GAMM</name>
<evidence type="ECO:0000259" key="4">
    <source>
        <dbReference type="Pfam" id="PF01593"/>
    </source>
</evidence>
<evidence type="ECO:0000313" key="5">
    <source>
        <dbReference type="EMBL" id="NHO66875.1"/>
    </source>
</evidence>
<dbReference type="GO" id="GO:0007264">
    <property type="term" value="P:small GTPase-mediated signal transduction"/>
    <property type="evidence" value="ECO:0007669"/>
    <property type="project" value="InterPro"/>
</dbReference>
<proteinExistence type="predicted"/>